<dbReference type="GO" id="GO:0003964">
    <property type="term" value="F:RNA-directed DNA polymerase activity"/>
    <property type="evidence" value="ECO:0007669"/>
    <property type="project" value="UniProtKB-KW"/>
</dbReference>
<reference evidence="1" key="1">
    <citation type="journal article" date="2022" name="Int. J. Mol. Sci.">
        <title>Draft Genome of Tanacetum Coccineum: Genomic Comparison of Closely Related Tanacetum-Family Plants.</title>
        <authorList>
            <person name="Yamashiro T."/>
            <person name="Shiraishi A."/>
            <person name="Nakayama K."/>
            <person name="Satake H."/>
        </authorList>
    </citation>
    <scope>NUCLEOTIDE SEQUENCE</scope>
</reference>
<accession>A0ABQ4YEB2</accession>
<evidence type="ECO:0000313" key="1">
    <source>
        <dbReference type="EMBL" id="GJS75755.1"/>
    </source>
</evidence>
<evidence type="ECO:0000313" key="2">
    <source>
        <dbReference type="Proteomes" id="UP001151760"/>
    </source>
</evidence>
<keyword evidence="1" id="KW-0695">RNA-directed DNA polymerase</keyword>
<dbReference type="InterPro" id="IPR040256">
    <property type="entry name" value="At4g02000-like"/>
</dbReference>
<gene>
    <name evidence="1" type="ORF">Tco_0725636</name>
</gene>
<comment type="caution">
    <text evidence="1">The sequence shown here is derived from an EMBL/GenBank/DDBJ whole genome shotgun (WGS) entry which is preliminary data.</text>
</comment>
<dbReference type="Proteomes" id="UP001151760">
    <property type="component" value="Unassembled WGS sequence"/>
</dbReference>
<organism evidence="1 2">
    <name type="scientific">Tanacetum coccineum</name>
    <dbReference type="NCBI Taxonomy" id="301880"/>
    <lineage>
        <taxon>Eukaryota</taxon>
        <taxon>Viridiplantae</taxon>
        <taxon>Streptophyta</taxon>
        <taxon>Embryophyta</taxon>
        <taxon>Tracheophyta</taxon>
        <taxon>Spermatophyta</taxon>
        <taxon>Magnoliopsida</taxon>
        <taxon>eudicotyledons</taxon>
        <taxon>Gunneridae</taxon>
        <taxon>Pentapetalae</taxon>
        <taxon>asterids</taxon>
        <taxon>campanulids</taxon>
        <taxon>Asterales</taxon>
        <taxon>Asteraceae</taxon>
        <taxon>Asteroideae</taxon>
        <taxon>Anthemideae</taxon>
        <taxon>Anthemidinae</taxon>
        <taxon>Tanacetum</taxon>
    </lineage>
</organism>
<protein>
    <submittedName>
        <fullName evidence="1">Reverse transcriptase domain-containing protein</fullName>
    </submittedName>
</protein>
<dbReference type="PANTHER" id="PTHR31286">
    <property type="entry name" value="GLYCINE-RICH CELL WALL STRUCTURAL PROTEIN 1.8-LIKE"/>
    <property type="match status" value="1"/>
</dbReference>
<reference evidence="1" key="2">
    <citation type="submission" date="2022-01" db="EMBL/GenBank/DDBJ databases">
        <authorList>
            <person name="Yamashiro T."/>
            <person name="Shiraishi A."/>
            <person name="Satake H."/>
            <person name="Nakayama K."/>
        </authorList>
    </citation>
    <scope>NUCLEOTIDE SEQUENCE</scope>
</reference>
<sequence>MNKQCSAARIAALTKHHLDNESPLNEEVKGIEEVKYGEFGRSFPNDGGNGASVGGRGMKENQQVSANDATKDTIKMVSSPYVDEPVVVDGNTKEDVGSVMVWVKFNGIPMMAFSEDGLSIIATKLGTPLMLDSYKSDMCTQSWGRSSYARAMIELRANEELKDTIVVAMPKFVGEGFNMSTICVEYEWEPPRCLSCKVFRHVIDACPKKIVSDVVKNLNNPRRATKGGLVGPKVSFKSTKQIDRPVSNKNDASTSGKKKQEWKFFDKRSMGFLNVAHDDDGNPLVRTACGTIGGKAKWDDDLYTRMMTACMKRAMGSKKENEGSSRVLPC</sequence>
<dbReference type="EMBL" id="BQNB010010326">
    <property type="protein sequence ID" value="GJS75755.1"/>
    <property type="molecule type" value="Genomic_DNA"/>
</dbReference>
<keyword evidence="1" id="KW-0548">Nucleotidyltransferase</keyword>
<proteinExistence type="predicted"/>
<dbReference type="PANTHER" id="PTHR31286:SF99">
    <property type="entry name" value="DUF4283 DOMAIN-CONTAINING PROTEIN"/>
    <property type="match status" value="1"/>
</dbReference>
<name>A0ABQ4YEB2_9ASTR</name>
<keyword evidence="1" id="KW-0808">Transferase</keyword>
<keyword evidence="2" id="KW-1185">Reference proteome</keyword>